<proteinExistence type="predicted"/>
<reference evidence="1 2" key="1">
    <citation type="submission" date="2020-08" db="EMBL/GenBank/DDBJ databases">
        <title>Functional genomics of gut bacteria from endangered species of beetles.</title>
        <authorList>
            <person name="Carlos-Shanley C."/>
        </authorList>
    </citation>
    <scope>NUCLEOTIDE SEQUENCE [LARGE SCALE GENOMIC DNA]</scope>
    <source>
        <strain evidence="1 2">S00068</strain>
    </source>
</reference>
<dbReference type="Proteomes" id="UP000587367">
    <property type="component" value="Unassembled WGS sequence"/>
</dbReference>
<gene>
    <name evidence="1" type="ORF">HNP24_001802</name>
</gene>
<organism evidence="1 2">
    <name type="scientific">Chryseobacterium sediminis</name>
    <dbReference type="NCBI Taxonomy" id="1679494"/>
    <lineage>
        <taxon>Bacteria</taxon>
        <taxon>Pseudomonadati</taxon>
        <taxon>Bacteroidota</taxon>
        <taxon>Flavobacteriia</taxon>
        <taxon>Flavobacteriales</taxon>
        <taxon>Weeksellaceae</taxon>
        <taxon>Chryseobacterium group</taxon>
        <taxon>Chryseobacterium</taxon>
    </lineage>
</organism>
<comment type="caution">
    <text evidence="1">The sequence shown here is derived from an EMBL/GenBank/DDBJ whole genome shotgun (WGS) entry which is preliminary data.</text>
</comment>
<keyword evidence="2" id="KW-1185">Reference proteome</keyword>
<name>A0ABR6PYW8_9FLAO</name>
<protein>
    <submittedName>
        <fullName evidence="1">Uncharacterized protein</fullName>
    </submittedName>
</protein>
<accession>A0ABR6PYW8</accession>
<evidence type="ECO:0000313" key="2">
    <source>
        <dbReference type="Proteomes" id="UP000587367"/>
    </source>
</evidence>
<evidence type="ECO:0000313" key="1">
    <source>
        <dbReference type="EMBL" id="MBB6330852.1"/>
    </source>
</evidence>
<sequence length="53" mass="6186">MSYMVFFSKLGFDFITDLKSKAINIEKEIDLSQKLKNSVFFIKTPTIPIHLFT</sequence>
<dbReference type="EMBL" id="JACHKS010000001">
    <property type="protein sequence ID" value="MBB6330852.1"/>
    <property type="molecule type" value="Genomic_DNA"/>
</dbReference>